<feature type="domain" description="N-acetyltransferase" evidence="1">
    <location>
        <begin position="1"/>
        <end position="91"/>
    </location>
</feature>
<evidence type="ECO:0000259" key="2">
    <source>
        <dbReference type="PROSITE" id="PS51729"/>
    </source>
</evidence>
<sequence length="91" mass="10666">MEYKIDEKENQIQVFDGDRKIGFISLVNKGYLIDAPHTEVDKEYGGQGIAGKLVDKLVEYARENNKKIIPTCPYIRNKFEKDDKYKDVYFK</sequence>
<keyword evidence="3" id="KW-0808">Transferase</keyword>
<reference evidence="3 4" key="1">
    <citation type="submission" date="2017-09" db="EMBL/GenBank/DDBJ databases">
        <title>Bacterial strain isolated from the female urinary microbiota.</title>
        <authorList>
            <person name="Thomas-White K."/>
            <person name="Kumar N."/>
            <person name="Forster S."/>
            <person name="Putonti C."/>
            <person name="Lawley T."/>
            <person name="Wolfe A.J."/>
        </authorList>
    </citation>
    <scope>NUCLEOTIDE SEQUENCE [LARGE SCALE GENOMIC DNA]</scope>
    <source>
        <strain evidence="3 4">UMB0204</strain>
    </source>
</reference>
<gene>
    <name evidence="3" type="ORF">CJ192_08340</name>
</gene>
<protein>
    <submittedName>
        <fullName evidence="3">N-acetyltransferase</fullName>
    </submittedName>
</protein>
<dbReference type="PANTHER" id="PTHR31435">
    <property type="entry name" value="PROTEIN NATD1"/>
    <property type="match status" value="1"/>
</dbReference>
<dbReference type="Proteomes" id="UP000235658">
    <property type="component" value="Unassembled WGS sequence"/>
</dbReference>
<accession>A0A2N6UGR1</accession>
<dbReference type="AlphaFoldDB" id="A0A2N6UGR1"/>
<feature type="domain" description="N-acetyltransferase" evidence="2">
    <location>
        <begin position="4"/>
        <end position="90"/>
    </location>
</feature>
<dbReference type="PROSITE" id="PS51729">
    <property type="entry name" value="GNAT_YJDJ"/>
    <property type="match status" value="1"/>
</dbReference>
<name>A0A2N6UGR1_9FIRM</name>
<evidence type="ECO:0000313" key="4">
    <source>
        <dbReference type="Proteomes" id="UP000235658"/>
    </source>
</evidence>
<dbReference type="Pfam" id="PF14542">
    <property type="entry name" value="Acetyltransf_CG"/>
    <property type="match status" value="1"/>
</dbReference>
<dbReference type="PROSITE" id="PS51186">
    <property type="entry name" value="GNAT"/>
    <property type="match status" value="1"/>
</dbReference>
<dbReference type="RefSeq" id="WP_004817219.1">
    <property type="nucleotide sequence ID" value="NZ_JAHAHW010000005.1"/>
</dbReference>
<evidence type="ECO:0000259" key="1">
    <source>
        <dbReference type="PROSITE" id="PS51186"/>
    </source>
</evidence>
<dbReference type="PANTHER" id="PTHR31435:SF10">
    <property type="entry name" value="BSR4717 PROTEIN"/>
    <property type="match status" value="1"/>
</dbReference>
<dbReference type="InterPro" id="IPR016181">
    <property type="entry name" value="Acyl_CoA_acyltransferase"/>
</dbReference>
<proteinExistence type="predicted"/>
<dbReference type="GO" id="GO:0016747">
    <property type="term" value="F:acyltransferase activity, transferring groups other than amino-acyl groups"/>
    <property type="evidence" value="ECO:0007669"/>
    <property type="project" value="InterPro"/>
</dbReference>
<dbReference type="InterPro" id="IPR000182">
    <property type="entry name" value="GNAT_dom"/>
</dbReference>
<evidence type="ECO:0000313" key="3">
    <source>
        <dbReference type="EMBL" id="PMC80791.1"/>
    </source>
</evidence>
<dbReference type="Gene3D" id="3.40.630.30">
    <property type="match status" value="1"/>
</dbReference>
<dbReference type="InterPro" id="IPR045057">
    <property type="entry name" value="Gcn5-rel_NAT"/>
</dbReference>
<dbReference type="GeneID" id="84579191"/>
<dbReference type="InterPro" id="IPR031165">
    <property type="entry name" value="GNAT_YJDJ"/>
</dbReference>
<comment type="caution">
    <text evidence="3">The sequence shown here is derived from an EMBL/GenBank/DDBJ whole genome shotgun (WGS) entry which is preliminary data.</text>
</comment>
<dbReference type="SUPFAM" id="SSF55729">
    <property type="entry name" value="Acyl-CoA N-acyltransferases (Nat)"/>
    <property type="match status" value="1"/>
</dbReference>
<organism evidence="3 4">
    <name type="scientific">Anaerococcus hydrogenalis</name>
    <dbReference type="NCBI Taxonomy" id="33029"/>
    <lineage>
        <taxon>Bacteria</taxon>
        <taxon>Bacillati</taxon>
        <taxon>Bacillota</taxon>
        <taxon>Tissierellia</taxon>
        <taxon>Tissierellales</taxon>
        <taxon>Peptoniphilaceae</taxon>
        <taxon>Anaerococcus</taxon>
    </lineage>
</organism>
<dbReference type="EMBL" id="PNHP01000007">
    <property type="protein sequence ID" value="PMC80791.1"/>
    <property type="molecule type" value="Genomic_DNA"/>
</dbReference>
<dbReference type="CDD" id="cd04301">
    <property type="entry name" value="NAT_SF"/>
    <property type="match status" value="1"/>
</dbReference>